<feature type="repeat" description="TPR" evidence="8">
    <location>
        <begin position="270"/>
        <end position="303"/>
    </location>
</feature>
<protein>
    <recommendedName>
        <fullName evidence="9">NAD(P)(+)--arginine ADP-ribosyltransferase</fullName>
        <ecNumber evidence="9">2.4.2.31</ecNumber>
    </recommendedName>
    <alternativeName>
        <fullName evidence="9">Mono(ADP-ribosyl)transferase</fullName>
    </alternativeName>
</protein>
<comment type="similarity">
    <text evidence="1 9">Belongs to the Arg-specific ADP-ribosyltransferase family.</text>
</comment>
<proteinExistence type="inferred from homology"/>
<comment type="caution">
    <text evidence="11">The sequence shown here is derived from an EMBL/GenBank/DDBJ whole genome shotgun (WGS) entry which is preliminary data.</text>
</comment>
<evidence type="ECO:0000313" key="12">
    <source>
        <dbReference type="Proteomes" id="UP000663868"/>
    </source>
</evidence>
<dbReference type="EMBL" id="CAJOBB010004402">
    <property type="protein sequence ID" value="CAF4087600.1"/>
    <property type="molecule type" value="Genomic_DNA"/>
</dbReference>
<evidence type="ECO:0000256" key="5">
    <source>
        <dbReference type="ARBA" id="ARBA00022737"/>
    </source>
</evidence>
<dbReference type="Gene3D" id="3.90.176.10">
    <property type="entry name" value="Toxin ADP-ribosyltransferase, Chain A, domain 1"/>
    <property type="match status" value="1"/>
</dbReference>
<evidence type="ECO:0000256" key="9">
    <source>
        <dbReference type="RuleBase" id="RU361228"/>
    </source>
</evidence>
<evidence type="ECO:0000256" key="7">
    <source>
        <dbReference type="ARBA" id="ARBA00047597"/>
    </source>
</evidence>
<feature type="repeat" description="TPR" evidence="8">
    <location>
        <begin position="353"/>
        <end position="386"/>
    </location>
</feature>
<dbReference type="EC" id="2.4.2.31" evidence="9"/>
<keyword evidence="9" id="KW-0521">NADP</keyword>
<dbReference type="Pfam" id="PF13424">
    <property type="entry name" value="TPR_12"/>
    <property type="match status" value="2"/>
</dbReference>
<dbReference type="EMBL" id="CAJNOE010000079">
    <property type="protein sequence ID" value="CAF0873926.1"/>
    <property type="molecule type" value="Genomic_DNA"/>
</dbReference>
<keyword evidence="2 9" id="KW-0328">Glycosyltransferase</keyword>
<dbReference type="PROSITE" id="PS51996">
    <property type="entry name" value="TR_MART"/>
    <property type="match status" value="1"/>
</dbReference>
<dbReference type="Proteomes" id="UP000663860">
    <property type="component" value="Unassembled WGS sequence"/>
</dbReference>
<sequence length="500" mass="57744">MKSSNVSADKREMIEICRREYLDDNVELRKIEEFEKDYAPDRAIYWYTRDSFLYRLINKSLRTMNTTILYKFRLFIKDLHEQLRELQQQSNITTYRGQLMGCHEFREKLQYNSGGLLSINNFLSTSLDKDLALIFAGSGTCSDTEAVLFEIEASSSLTAKSTFANIESKSSFSAECEILFSMGTVFRIQSVEKSEDELWHVCLTLTDDEDEQLRQLSEHVKIEIGSTSGISSLMTLGLLMTTMGEINRAKEFYEIILNDPILKNDFVTIVSVFNNLGVIYNELADYDKAKEYYQKSLDIYQKQFPAYNDTATTLGNLGNNSVDRGDLDLALDYYDRALKCLLNDSRPNERAVASQYNNIGLVYHEKDNFAEALKNYKKALEIQLQVLPSNHPMFADSYNNIGEIYRDQGDYAHALDYYNKTLQIQQRSLPPYHWEIARTYNNMALALSDQDKCSEALVYMRRAMEIAKHSLSTNHPTAVQFQKNMNGIQSKLFMTYSFRK</sequence>
<keyword evidence="3 9" id="KW-0808">Transferase</keyword>
<keyword evidence="5" id="KW-0677">Repeat</keyword>
<accession>A0A819U230</accession>
<evidence type="ECO:0000256" key="3">
    <source>
        <dbReference type="ARBA" id="ARBA00022679"/>
    </source>
</evidence>
<evidence type="ECO:0000256" key="6">
    <source>
        <dbReference type="ARBA" id="ARBA00022803"/>
    </source>
</evidence>
<dbReference type="Pfam" id="PF01129">
    <property type="entry name" value="ART"/>
    <property type="match status" value="1"/>
</dbReference>
<dbReference type="Pfam" id="PF13374">
    <property type="entry name" value="TPR_10"/>
    <property type="match status" value="1"/>
</dbReference>
<evidence type="ECO:0000313" key="10">
    <source>
        <dbReference type="EMBL" id="CAF0873926.1"/>
    </source>
</evidence>
<dbReference type="PANTHER" id="PTHR45641">
    <property type="entry name" value="TETRATRICOPEPTIDE REPEAT PROTEIN (AFU_ORTHOLOGUE AFUA_6G03870)"/>
    <property type="match status" value="1"/>
</dbReference>
<keyword evidence="4" id="KW-0548">Nucleotidyltransferase</keyword>
<dbReference type="InterPro" id="IPR000768">
    <property type="entry name" value="ART"/>
</dbReference>
<dbReference type="GO" id="GO:0106274">
    <property type="term" value="F:NAD+-protein-arginine ADP-ribosyltransferase activity"/>
    <property type="evidence" value="ECO:0007669"/>
    <property type="project" value="UniProtKB-EC"/>
</dbReference>
<dbReference type="PROSITE" id="PS50293">
    <property type="entry name" value="TPR_REGION"/>
    <property type="match status" value="3"/>
</dbReference>
<comment type="catalytic activity">
    <reaction evidence="7 9">
        <text>L-arginyl-[protein] + NAD(+) = N(omega)-(ADP-D-ribosyl)-L-arginyl-[protein] + nicotinamide + H(+)</text>
        <dbReference type="Rhea" id="RHEA:19149"/>
        <dbReference type="Rhea" id="RHEA-COMP:10532"/>
        <dbReference type="Rhea" id="RHEA-COMP:15087"/>
        <dbReference type="ChEBI" id="CHEBI:15378"/>
        <dbReference type="ChEBI" id="CHEBI:17154"/>
        <dbReference type="ChEBI" id="CHEBI:29965"/>
        <dbReference type="ChEBI" id="CHEBI:57540"/>
        <dbReference type="ChEBI" id="CHEBI:142554"/>
        <dbReference type="EC" id="2.4.2.31"/>
    </reaction>
</comment>
<evidence type="ECO:0000256" key="2">
    <source>
        <dbReference type="ARBA" id="ARBA00022676"/>
    </source>
</evidence>
<dbReference type="PANTHER" id="PTHR45641:SF19">
    <property type="entry name" value="NEPHROCYSTIN-3"/>
    <property type="match status" value="1"/>
</dbReference>
<evidence type="ECO:0000256" key="8">
    <source>
        <dbReference type="PROSITE-ProRule" id="PRU00339"/>
    </source>
</evidence>
<dbReference type="PROSITE" id="PS50005">
    <property type="entry name" value="TPR"/>
    <property type="match status" value="4"/>
</dbReference>
<gene>
    <name evidence="10" type="ORF">IZO911_LOCUS10812</name>
    <name evidence="11" type="ORF">KXQ929_LOCUS33756</name>
</gene>
<dbReference type="AlphaFoldDB" id="A0A819U230"/>
<evidence type="ECO:0000256" key="4">
    <source>
        <dbReference type="ARBA" id="ARBA00022695"/>
    </source>
</evidence>
<keyword evidence="6 8" id="KW-0802">TPR repeat</keyword>
<dbReference type="Gene3D" id="1.25.40.10">
    <property type="entry name" value="Tetratricopeptide repeat domain"/>
    <property type="match status" value="2"/>
</dbReference>
<reference evidence="11" key="1">
    <citation type="submission" date="2021-02" db="EMBL/GenBank/DDBJ databases">
        <authorList>
            <person name="Nowell W R."/>
        </authorList>
    </citation>
    <scope>NUCLEOTIDE SEQUENCE</scope>
</reference>
<dbReference type="GO" id="GO:0016779">
    <property type="term" value="F:nucleotidyltransferase activity"/>
    <property type="evidence" value="ECO:0007669"/>
    <property type="project" value="UniProtKB-KW"/>
</dbReference>
<feature type="repeat" description="TPR" evidence="8">
    <location>
        <begin position="311"/>
        <end position="344"/>
    </location>
</feature>
<evidence type="ECO:0000313" key="11">
    <source>
        <dbReference type="EMBL" id="CAF4087600.1"/>
    </source>
</evidence>
<dbReference type="InterPro" id="IPR019734">
    <property type="entry name" value="TPR_rpt"/>
</dbReference>
<organism evidence="11 12">
    <name type="scientific">Adineta steineri</name>
    <dbReference type="NCBI Taxonomy" id="433720"/>
    <lineage>
        <taxon>Eukaryota</taxon>
        <taxon>Metazoa</taxon>
        <taxon>Spiralia</taxon>
        <taxon>Gnathifera</taxon>
        <taxon>Rotifera</taxon>
        <taxon>Eurotatoria</taxon>
        <taxon>Bdelloidea</taxon>
        <taxon>Adinetida</taxon>
        <taxon>Adinetidae</taxon>
        <taxon>Adineta</taxon>
    </lineage>
</organism>
<dbReference type="InterPro" id="IPR011990">
    <property type="entry name" value="TPR-like_helical_dom_sf"/>
</dbReference>
<dbReference type="SMART" id="SM00028">
    <property type="entry name" value="TPR"/>
    <property type="match status" value="5"/>
</dbReference>
<dbReference type="SUPFAM" id="SSF48452">
    <property type="entry name" value="TPR-like"/>
    <property type="match status" value="2"/>
</dbReference>
<dbReference type="SUPFAM" id="SSF56399">
    <property type="entry name" value="ADP-ribosylation"/>
    <property type="match status" value="1"/>
</dbReference>
<keyword evidence="9" id="KW-0520">NAD</keyword>
<feature type="repeat" description="TPR" evidence="8">
    <location>
        <begin position="395"/>
        <end position="428"/>
    </location>
</feature>
<name>A0A819U230_9BILA</name>
<dbReference type="Proteomes" id="UP000663868">
    <property type="component" value="Unassembled WGS sequence"/>
</dbReference>
<evidence type="ECO:0000256" key="1">
    <source>
        <dbReference type="ARBA" id="ARBA00009558"/>
    </source>
</evidence>